<sequence>MYKNEDLRLEFLQKDKNKIIWINRFYAFSCPSIIQYAAKIYGHLEGGLNKCMIDTYISCTKSESVKSNSCDSVKVLALNVCDLKSKLKSPELEVLCNNYDILCFSESKLDQYDVINIKHFKSLPPLNRKNAKRKSGGIIVFVRDYLFENVEVLNSSNENVLWFILDNNVFDYATLFGAVYIPPESSNYSNIDIFDVLERDIIKYTAETRCKVCLLGDFNAHTGTKTDFTEINDYVLNSVQLEDVINSVNLETLGIDVSRNSLDLSVNNYGNRLLQLCQNIELLIVNGRLGKDKGIGALTCKNTTIVDYCILSPELFPYISEFEVLPFDPMISDVHNALHVKILCKLIDVDKCMNSGEPSTIVKAVWDSKNLQSFNDCLNDENIVCLNDKLDAIDIASVSKDSINSLIEECNNIIIQAASECGCIQYCIDNFLDQPPIKKPREDMEKMVEEIVSAIDSGRLSVFDHIINVANVKDGNESRKWTMVGCDGLPYTLGSRIIDNYSVCHDCKMEFDDAAEFEEHKNYRSHCTNIPYSDCRKYMNLMMLPGLGHYEINMSNALMKLLWDVIIIDLAKMLGFKSIKALQACQSASVMNFTDQDWSYKEVFDGDSNLPPVTYTWPITGILASAWCPGSIRLPINNLQEMLDFLDEVSSNSSSDFMFEGTFDVNTDSEYDELAAANRTSPSPRFYEDMNDKYCLSMFPTYYHTIAYIGMSILFTAMVSGIVQKYASSRLTKSASQKSQSRIASIVIILYFTLYCPLQIVVIVLQFTCEGQNYLGPISFTISMAHFALSALNPIMLCLRVPEAKKALKDRLCRCINK</sequence>
<evidence type="ECO:0000259" key="2">
    <source>
        <dbReference type="PROSITE" id="PS00028"/>
    </source>
</evidence>
<keyword evidence="1" id="KW-0812">Transmembrane</keyword>
<dbReference type="Gene3D" id="3.60.10.10">
    <property type="entry name" value="Endonuclease/exonuclease/phosphatase"/>
    <property type="match status" value="1"/>
</dbReference>
<gene>
    <name evidence="3" type="ORF">MEDL_16009</name>
</gene>
<comment type="caution">
    <text evidence="3">The sequence shown here is derived from an EMBL/GenBank/DDBJ whole genome shotgun (WGS) entry which is preliminary data.</text>
</comment>
<dbReference type="InterPro" id="IPR036691">
    <property type="entry name" value="Endo/exonu/phosph_ase_sf"/>
</dbReference>
<dbReference type="PROSITE" id="PS00028">
    <property type="entry name" value="ZINC_FINGER_C2H2_1"/>
    <property type="match status" value="1"/>
</dbReference>
<evidence type="ECO:0000313" key="4">
    <source>
        <dbReference type="Proteomes" id="UP000683360"/>
    </source>
</evidence>
<feature type="domain" description="C2H2-type" evidence="2">
    <location>
        <begin position="504"/>
        <end position="526"/>
    </location>
</feature>
<proteinExistence type="predicted"/>
<keyword evidence="1" id="KW-1133">Transmembrane helix</keyword>
<reference evidence="3" key="1">
    <citation type="submission" date="2021-03" db="EMBL/GenBank/DDBJ databases">
        <authorList>
            <person name="Bekaert M."/>
        </authorList>
    </citation>
    <scope>NUCLEOTIDE SEQUENCE</scope>
</reference>
<accession>A0A8S3R2T1</accession>
<dbReference type="Proteomes" id="UP000683360">
    <property type="component" value="Unassembled WGS sequence"/>
</dbReference>
<organism evidence="3 4">
    <name type="scientific">Mytilus edulis</name>
    <name type="common">Blue mussel</name>
    <dbReference type="NCBI Taxonomy" id="6550"/>
    <lineage>
        <taxon>Eukaryota</taxon>
        <taxon>Metazoa</taxon>
        <taxon>Spiralia</taxon>
        <taxon>Lophotrochozoa</taxon>
        <taxon>Mollusca</taxon>
        <taxon>Bivalvia</taxon>
        <taxon>Autobranchia</taxon>
        <taxon>Pteriomorphia</taxon>
        <taxon>Mytilida</taxon>
        <taxon>Mytiloidea</taxon>
        <taxon>Mytilidae</taxon>
        <taxon>Mytilinae</taxon>
        <taxon>Mytilus</taxon>
    </lineage>
</organism>
<keyword evidence="4" id="KW-1185">Reference proteome</keyword>
<evidence type="ECO:0000256" key="1">
    <source>
        <dbReference type="SAM" id="Phobius"/>
    </source>
</evidence>
<keyword evidence="1" id="KW-0472">Membrane</keyword>
<evidence type="ECO:0000313" key="3">
    <source>
        <dbReference type="EMBL" id="CAG2201378.1"/>
    </source>
</evidence>
<dbReference type="OrthoDB" id="8052050at2759"/>
<dbReference type="InterPro" id="IPR013087">
    <property type="entry name" value="Znf_C2H2_type"/>
</dbReference>
<name>A0A8S3R2T1_MYTED</name>
<dbReference type="EMBL" id="CAJPWZ010000843">
    <property type="protein sequence ID" value="CAG2201378.1"/>
    <property type="molecule type" value="Genomic_DNA"/>
</dbReference>
<dbReference type="SUPFAM" id="SSF56219">
    <property type="entry name" value="DNase I-like"/>
    <property type="match status" value="1"/>
</dbReference>
<dbReference type="AlphaFoldDB" id="A0A8S3R2T1"/>
<protein>
    <recommendedName>
        <fullName evidence="2">C2H2-type domain-containing protein</fullName>
    </recommendedName>
</protein>
<feature type="transmembrane region" description="Helical" evidence="1">
    <location>
        <begin position="774"/>
        <end position="799"/>
    </location>
</feature>
<feature type="transmembrane region" description="Helical" evidence="1">
    <location>
        <begin position="743"/>
        <end position="768"/>
    </location>
</feature>
<dbReference type="Gene3D" id="1.20.1070.10">
    <property type="entry name" value="Rhodopsin 7-helix transmembrane proteins"/>
    <property type="match status" value="1"/>
</dbReference>
<feature type="transmembrane region" description="Helical" evidence="1">
    <location>
        <begin position="702"/>
        <end position="723"/>
    </location>
</feature>
<dbReference type="SUPFAM" id="SSF81321">
    <property type="entry name" value="Family A G protein-coupled receptor-like"/>
    <property type="match status" value="1"/>
</dbReference>